<evidence type="ECO:0000313" key="9">
    <source>
        <dbReference type="EMBL" id="VAV88145.1"/>
    </source>
</evidence>
<dbReference type="InterPro" id="IPR027417">
    <property type="entry name" value="P-loop_NTPase"/>
</dbReference>
<dbReference type="NCBIfam" id="NF002223">
    <property type="entry name" value="PRK01117.1"/>
    <property type="match status" value="1"/>
</dbReference>
<dbReference type="EC" id="6.3.4.4" evidence="9"/>
<dbReference type="AlphaFoldDB" id="A0A3B0RXS2"/>
<dbReference type="InterPro" id="IPR042109">
    <property type="entry name" value="Adenylosuccinate_synth_dom1"/>
</dbReference>
<dbReference type="Gene3D" id="3.40.440.10">
    <property type="entry name" value="Adenylosuccinate Synthetase, subunit A, domain 1"/>
    <property type="match status" value="1"/>
</dbReference>
<keyword evidence="3 9" id="KW-0436">Ligase</keyword>
<evidence type="ECO:0000256" key="4">
    <source>
        <dbReference type="ARBA" id="ARBA00022723"/>
    </source>
</evidence>
<evidence type="ECO:0000256" key="5">
    <source>
        <dbReference type="ARBA" id="ARBA00022741"/>
    </source>
</evidence>
<dbReference type="InterPro" id="IPR042110">
    <property type="entry name" value="Adenylosuccinate_synth_dom2"/>
</dbReference>
<dbReference type="GO" id="GO:0004019">
    <property type="term" value="F:adenylosuccinate synthase activity"/>
    <property type="evidence" value="ECO:0007669"/>
    <property type="project" value="UniProtKB-EC"/>
</dbReference>
<dbReference type="SMART" id="SM00788">
    <property type="entry name" value="Adenylsucc_synt"/>
    <property type="match status" value="1"/>
</dbReference>
<dbReference type="PROSITE" id="PS00513">
    <property type="entry name" value="ADENYLOSUCCIN_SYN_2"/>
    <property type="match status" value="1"/>
</dbReference>
<dbReference type="FunFam" id="1.10.300.10:FF:000001">
    <property type="entry name" value="Adenylosuccinate synthetase"/>
    <property type="match status" value="1"/>
</dbReference>
<gene>
    <name evidence="9" type="ORF">MNBD_ALPHA06-2110</name>
</gene>
<evidence type="ECO:0000256" key="6">
    <source>
        <dbReference type="ARBA" id="ARBA00022755"/>
    </source>
</evidence>
<sequence length="343" mass="37238">EQGVKISPDNLTIAENAPLILPLHSDLDVAREEAAGKAKIGTTKRGIGPAYEDKAARRSIRVIDLAEPDILLERVQSLLQHHNALRRGYELEPVVAEELTAALLKIAPQILPFAGPVWKQLDTAVRADQKILFEGAQGAMLDVDHGTWPYVTSSNTIAGQAASGTGIGPHRLNYVLGITKAYTTRVGAGPFPSELDDDIGQRLGERGAEFGTVTGRKRRCGWFDAVLVKQAITIGGITGIALTKLDVLDGFAELKVCVAYTLNGKRLHRLPASIRQQAEVKPVYEVFEGWSSSTKGARSWVDLPAQAVKYVRRLEELIGAPVDILSTSPERDDVILVRDPFKG</sequence>
<dbReference type="GO" id="GO:0044208">
    <property type="term" value="P:'de novo' AMP biosynthetic process"/>
    <property type="evidence" value="ECO:0007669"/>
    <property type="project" value="TreeGrafter"/>
</dbReference>
<dbReference type="PANTHER" id="PTHR11846">
    <property type="entry name" value="ADENYLOSUCCINATE SYNTHETASE"/>
    <property type="match status" value="1"/>
</dbReference>
<accession>A0A3B0RXS2</accession>
<comment type="subunit">
    <text evidence="2">Homodimer.</text>
</comment>
<keyword evidence="6" id="KW-0658">Purine biosynthesis</keyword>
<dbReference type="HAMAP" id="MF_00011">
    <property type="entry name" value="Adenylosucc_synth"/>
    <property type="match status" value="1"/>
</dbReference>
<dbReference type="GO" id="GO:0046040">
    <property type="term" value="P:IMP metabolic process"/>
    <property type="evidence" value="ECO:0007669"/>
    <property type="project" value="TreeGrafter"/>
</dbReference>
<proteinExistence type="inferred from homology"/>
<evidence type="ECO:0000256" key="3">
    <source>
        <dbReference type="ARBA" id="ARBA00022598"/>
    </source>
</evidence>
<feature type="non-terminal residue" evidence="9">
    <location>
        <position position="1"/>
    </location>
</feature>
<keyword evidence="4" id="KW-0479">Metal-binding</keyword>
<dbReference type="GO" id="GO:0005525">
    <property type="term" value="F:GTP binding"/>
    <property type="evidence" value="ECO:0007669"/>
    <property type="project" value="UniProtKB-KW"/>
</dbReference>
<dbReference type="InterPro" id="IPR042111">
    <property type="entry name" value="Adenylosuccinate_synth_dom3"/>
</dbReference>
<keyword evidence="7" id="KW-0460">Magnesium</keyword>
<organism evidence="9">
    <name type="scientific">hydrothermal vent metagenome</name>
    <dbReference type="NCBI Taxonomy" id="652676"/>
    <lineage>
        <taxon>unclassified sequences</taxon>
        <taxon>metagenomes</taxon>
        <taxon>ecological metagenomes</taxon>
    </lineage>
</organism>
<dbReference type="GO" id="GO:0046872">
    <property type="term" value="F:metal ion binding"/>
    <property type="evidence" value="ECO:0007669"/>
    <property type="project" value="UniProtKB-KW"/>
</dbReference>
<dbReference type="GO" id="GO:0005737">
    <property type="term" value="C:cytoplasm"/>
    <property type="evidence" value="ECO:0007669"/>
    <property type="project" value="TreeGrafter"/>
</dbReference>
<comment type="cofactor">
    <cofactor evidence="1">
        <name>Mg(2+)</name>
        <dbReference type="ChEBI" id="CHEBI:18420"/>
    </cofactor>
</comment>
<evidence type="ECO:0000256" key="7">
    <source>
        <dbReference type="ARBA" id="ARBA00022842"/>
    </source>
</evidence>
<dbReference type="EMBL" id="UOEE01000058">
    <property type="protein sequence ID" value="VAV88145.1"/>
    <property type="molecule type" value="Genomic_DNA"/>
</dbReference>
<dbReference type="FunFam" id="3.90.170.10:FF:000001">
    <property type="entry name" value="Adenylosuccinate synthetase"/>
    <property type="match status" value="1"/>
</dbReference>
<dbReference type="SUPFAM" id="SSF52540">
    <property type="entry name" value="P-loop containing nucleoside triphosphate hydrolases"/>
    <property type="match status" value="1"/>
</dbReference>
<dbReference type="InterPro" id="IPR033128">
    <property type="entry name" value="Adenylosuccin_syn_Lys_AS"/>
</dbReference>
<evidence type="ECO:0000256" key="2">
    <source>
        <dbReference type="ARBA" id="ARBA00011738"/>
    </source>
</evidence>
<dbReference type="Gene3D" id="3.90.170.10">
    <property type="entry name" value="Adenylosuccinate Synthetase, subunit A, domain 3"/>
    <property type="match status" value="1"/>
</dbReference>
<evidence type="ECO:0000256" key="8">
    <source>
        <dbReference type="ARBA" id="ARBA00023134"/>
    </source>
</evidence>
<protein>
    <submittedName>
        <fullName evidence="9">Adenylosuccinate synthetase</fullName>
        <ecNumber evidence="9">6.3.4.4</ecNumber>
    </submittedName>
</protein>
<dbReference type="Gene3D" id="1.10.300.10">
    <property type="entry name" value="Adenylosuccinate Synthetase, subunit A, domain 2"/>
    <property type="match status" value="1"/>
</dbReference>
<evidence type="ECO:0000256" key="1">
    <source>
        <dbReference type="ARBA" id="ARBA00001946"/>
    </source>
</evidence>
<name>A0A3B0RXS2_9ZZZZ</name>
<keyword evidence="8" id="KW-0342">GTP-binding</keyword>
<dbReference type="Pfam" id="PF00709">
    <property type="entry name" value="Adenylsucc_synt"/>
    <property type="match status" value="1"/>
</dbReference>
<keyword evidence="5" id="KW-0547">Nucleotide-binding</keyword>
<dbReference type="PANTHER" id="PTHR11846:SF0">
    <property type="entry name" value="ADENYLOSUCCINATE SYNTHETASE"/>
    <property type="match status" value="1"/>
</dbReference>
<dbReference type="NCBIfam" id="TIGR00184">
    <property type="entry name" value="purA"/>
    <property type="match status" value="1"/>
</dbReference>
<dbReference type="InterPro" id="IPR001114">
    <property type="entry name" value="Adenylosuccinate_synthetase"/>
</dbReference>
<reference evidence="9" key="1">
    <citation type="submission" date="2018-06" db="EMBL/GenBank/DDBJ databases">
        <authorList>
            <person name="Zhirakovskaya E."/>
        </authorList>
    </citation>
    <scope>NUCLEOTIDE SEQUENCE</scope>
</reference>